<dbReference type="EC" id="3.1.1.29" evidence="1"/>
<dbReference type="Proteomes" id="UP000469890">
    <property type="component" value="Unassembled WGS sequence"/>
</dbReference>
<dbReference type="PANTHER" id="PTHR46194">
    <property type="entry name" value="PEPTIDYL-TRNA HYDROLASE PTRHD1-RELATED"/>
    <property type="match status" value="1"/>
</dbReference>
<dbReference type="SUPFAM" id="SSF102462">
    <property type="entry name" value="Peptidyl-tRNA hydrolase II"/>
    <property type="match status" value="1"/>
</dbReference>
<dbReference type="InterPro" id="IPR023476">
    <property type="entry name" value="Pep_tRNA_hydro_II_dom_sf"/>
</dbReference>
<dbReference type="AlphaFoldDB" id="A0A8H4BNK3"/>
<dbReference type="PANTHER" id="PTHR46194:SF1">
    <property type="entry name" value="PEPTIDYL-TRNA HYDROLASE PTRHD1-RELATED"/>
    <property type="match status" value="1"/>
</dbReference>
<feature type="signal peptide" evidence="4">
    <location>
        <begin position="1"/>
        <end position="25"/>
    </location>
</feature>
<protein>
    <recommendedName>
        <fullName evidence="1">peptidyl-tRNA hydrolase</fullName>
        <ecNumber evidence="1">3.1.1.29</ecNumber>
    </recommendedName>
</protein>
<evidence type="ECO:0000256" key="2">
    <source>
        <dbReference type="ARBA" id="ARBA00022801"/>
    </source>
</evidence>
<name>A0A8H4BNK3_MUCCL</name>
<proteinExistence type="predicted"/>
<evidence type="ECO:0000256" key="3">
    <source>
        <dbReference type="ARBA" id="ARBA00048707"/>
    </source>
</evidence>
<evidence type="ECO:0000313" key="6">
    <source>
        <dbReference type="Proteomes" id="UP000469890"/>
    </source>
</evidence>
<comment type="caution">
    <text evidence="5">The sequence shown here is derived from an EMBL/GenBank/DDBJ whole genome shotgun (WGS) entry which is preliminary data.</text>
</comment>
<reference evidence="5 6" key="1">
    <citation type="submission" date="2019-09" db="EMBL/GenBank/DDBJ databases">
        <authorList>
            <consortium name="DOE Joint Genome Institute"/>
            <person name="Mondo S.J."/>
            <person name="Navarro-Mendoza M.I."/>
            <person name="Perez-Arques C."/>
            <person name="Panchal S."/>
            <person name="Nicolas F.E."/>
            <person name="Ganguly P."/>
            <person name="Pangilinan J."/>
            <person name="Grigoriev I."/>
            <person name="Heitman J."/>
            <person name="Sanya K."/>
            <person name="Garre V."/>
        </authorList>
    </citation>
    <scope>NUCLEOTIDE SEQUENCE [LARGE SCALE GENOMIC DNA]</scope>
    <source>
        <strain evidence="5 6">MU402</strain>
    </source>
</reference>
<sequence length="155" mass="17563">MSGNMKSMPIVTIQLLFFLFSRLPSYHPTQMAAVLEPLTMFIVVRKDLAKKLEWPTGSVMTQACHAATAILHITREDESTKEYLSDLDNMHKVVLETKNEGSLEKLAAILTEHQVPHKKWIEQPENIPTALATAPLRSRSPEVLEAFKKCCSLYR</sequence>
<keyword evidence="2 5" id="KW-0378">Hydrolase</keyword>
<keyword evidence="4" id="KW-0732">Signal</keyword>
<evidence type="ECO:0000256" key="4">
    <source>
        <dbReference type="SAM" id="SignalP"/>
    </source>
</evidence>
<evidence type="ECO:0000256" key="1">
    <source>
        <dbReference type="ARBA" id="ARBA00013260"/>
    </source>
</evidence>
<evidence type="ECO:0000313" key="5">
    <source>
        <dbReference type="EMBL" id="KAF1805275.1"/>
    </source>
</evidence>
<comment type="catalytic activity">
    <reaction evidence="3">
        <text>an N-acyl-L-alpha-aminoacyl-tRNA + H2O = an N-acyl-L-amino acid + a tRNA + H(+)</text>
        <dbReference type="Rhea" id="RHEA:54448"/>
        <dbReference type="Rhea" id="RHEA-COMP:10123"/>
        <dbReference type="Rhea" id="RHEA-COMP:13883"/>
        <dbReference type="ChEBI" id="CHEBI:15377"/>
        <dbReference type="ChEBI" id="CHEBI:15378"/>
        <dbReference type="ChEBI" id="CHEBI:59874"/>
        <dbReference type="ChEBI" id="CHEBI:78442"/>
        <dbReference type="ChEBI" id="CHEBI:138191"/>
        <dbReference type="EC" id="3.1.1.29"/>
    </reaction>
</comment>
<feature type="chain" id="PRO_5034000954" description="peptidyl-tRNA hydrolase" evidence="4">
    <location>
        <begin position="26"/>
        <end position="155"/>
    </location>
</feature>
<dbReference type="Pfam" id="PF01981">
    <property type="entry name" value="PTH2"/>
    <property type="match status" value="1"/>
</dbReference>
<accession>A0A8H4BNK3</accession>
<gene>
    <name evidence="5" type="ORF">FB192DRAFT_1362029</name>
</gene>
<dbReference type="EMBL" id="JAAECE010000002">
    <property type="protein sequence ID" value="KAF1805275.1"/>
    <property type="molecule type" value="Genomic_DNA"/>
</dbReference>
<dbReference type="InterPro" id="IPR002833">
    <property type="entry name" value="PTH2"/>
</dbReference>
<dbReference type="GO" id="GO:0004045">
    <property type="term" value="F:peptidyl-tRNA hydrolase activity"/>
    <property type="evidence" value="ECO:0007669"/>
    <property type="project" value="UniProtKB-EC"/>
</dbReference>
<dbReference type="Gene3D" id="3.40.1490.10">
    <property type="entry name" value="Bit1"/>
    <property type="match status" value="1"/>
</dbReference>
<dbReference type="InterPro" id="IPR042237">
    <property type="entry name" value="PTRHD1"/>
</dbReference>
<organism evidence="5 6">
    <name type="scientific">Mucor circinelloides f. lusitanicus</name>
    <name type="common">Mucor racemosus var. lusitanicus</name>
    <dbReference type="NCBI Taxonomy" id="29924"/>
    <lineage>
        <taxon>Eukaryota</taxon>
        <taxon>Fungi</taxon>
        <taxon>Fungi incertae sedis</taxon>
        <taxon>Mucoromycota</taxon>
        <taxon>Mucoromycotina</taxon>
        <taxon>Mucoromycetes</taxon>
        <taxon>Mucorales</taxon>
        <taxon>Mucorineae</taxon>
        <taxon>Mucoraceae</taxon>
        <taxon>Mucor</taxon>
    </lineage>
</organism>